<gene>
    <name evidence="2" type="ORF">H4W34_001821</name>
</gene>
<accession>A0ABR9JNB0</accession>
<dbReference type="Pfam" id="PF04149">
    <property type="entry name" value="DUF397"/>
    <property type="match status" value="1"/>
</dbReference>
<evidence type="ECO:0000259" key="1">
    <source>
        <dbReference type="Pfam" id="PF04149"/>
    </source>
</evidence>
<evidence type="ECO:0000313" key="3">
    <source>
        <dbReference type="Proteomes" id="UP000627838"/>
    </source>
</evidence>
<dbReference type="Proteomes" id="UP000627838">
    <property type="component" value="Unassembled WGS sequence"/>
</dbReference>
<organism evidence="2 3">
    <name type="scientific">Actinomadura algeriensis</name>
    <dbReference type="NCBI Taxonomy" id="1679523"/>
    <lineage>
        <taxon>Bacteria</taxon>
        <taxon>Bacillati</taxon>
        <taxon>Actinomycetota</taxon>
        <taxon>Actinomycetes</taxon>
        <taxon>Streptosporangiales</taxon>
        <taxon>Thermomonosporaceae</taxon>
        <taxon>Actinomadura</taxon>
    </lineage>
</organism>
<dbReference type="EMBL" id="JADBDZ010000001">
    <property type="protein sequence ID" value="MBE1531988.1"/>
    <property type="molecule type" value="Genomic_DNA"/>
</dbReference>
<evidence type="ECO:0000313" key="2">
    <source>
        <dbReference type="EMBL" id="MBE1531988.1"/>
    </source>
</evidence>
<feature type="domain" description="DUF397" evidence="1">
    <location>
        <begin position="17"/>
        <end position="65"/>
    </location>
</feature>
<dbReference type="RefSeq" id="WP_192758758.1">
    <property type="nucleotide sequence ID" value="NZ_JADBDZ010000001.1"/>
</dbReference>
<name>A0ABR9JNB0_9ACTN</name>
<protein>
    <recommendedName>
        <fullName evidence="1">DUF397 domain-containing protein</fullName>
    </recommendedName>
</protein>
<keyword evidence="3" id="KW-1185">Reference proteome</keyword>
<comment type="caution">
    <text evidence="2">The sequence shown here is derived from an EMBL/GenBank/DDBJ whole genome shotgun (WGS) entry which is preliminary data.</text>
</comment>
<dbReference type="InterPro" id="IPR007278">
    <property type="entry name" value="DUF397"/>
</dbReference>
<reference evidence="2 3" key="1">
    <citation type="submission" date="2020-10" db="EMBL/GenBank/DDBJ databases">
        <title>Sequencing the genomes of 1000 actinobacteria strains.</title>
        <authorList>
            <person name="Klenk H.-P."/>
        </authorList>
    </citation>
    <scope>NUCLEOTIDE SEQUENCE [LARGE SCALE GENOMIC DNA]</scope>
    <source>
        <strain evidence="2 3">DSM 46744</strain>
    </source>
</reference>
<proteinExistence type="predicted"/>
<sequence length="74" mass="8244">MRKPSATQLGVDLDALDWRRSETPEGGIEVAFTGEWTLLRTADEPGALVSVFDEREWACFLDGAKKGEFDRVAE</sequence>